<evidence type="ECO:0000259" key="1">
    <source>
        <dbReference type="Pfam" id="PF13456"/>
    </source>
</evidence>
<dbReference type="AlphaFoldDB" id="A0A251NSN3"/>
<dbReference type="GO" id="GO:0003676">
    <property type="term" value="F:nucleic acid binding"/>
    <property type="evidence" value="ECO:0007669"/>
    <property type="project" value="InterPro"/>
</dbReference>
<keyword evidence="3" id="KW-1185">Reference proteome</keyword>
<name>A0A251NSN3_PRUPE</name>
<dbReference type="InterPro" id="IPR002156">
    <property type="entry name" value="RNaseH_domain"/>
</dbReference>
<dbReference type="GO" id="GO:0004523">
    <property type="term" value="F:RNA-DNA hybrid ribonuclease activity"/>
    <property type="evidence" value="ECO:0007669"/>
    <property type="project" value="InterPro"/>
</dbReference>
<dbReference type="EMBL" id="CM007656">
    <property type="protein sequence ID" value="ONI02329.1"/>
    <property type="molecule type" value="Genomic_DNA"/>
</dbReference>
<dbReference type="Gramene" id="ONI02329">
    <property type="protein sequence ID" value="ONI02329"/>
    <property type="gene ID" value="PRUPE_6G191300"/>
</dbReference>
<dbReference type="Pfam" id="PF13456">
    <property type="entry name" value="RVT_3"/>
    <property type="match status" value="1"/>
</dbReference>
<reference evidence="2 3" key="1">
    <citation type="journal article" date="2013" name="Nat. Genet.">
        <title>The high-quality draft genome of peach (Prunus persica) identifies unique patterns of genetic diversity, domestication and genome evolution.</title>
        <authorList>
            <consortium name="International Peach Genome Initiative"/>
            <person name="Verde I."/>
            <person name="Abbott A.G."/>
            <person name="Scalabrin S."/>
            <person name="Jung S."/>
            <person name="Shu S."/>
            <person name="Marroni F."/>
            <person name="Zhebentyayeva T."/>
            <person name="Dettori M.T."/>
            <person name="Grimwood J."/>
            <person name="Cattonaro F."/>
            <person name="Zuccolo A."/>
            <person name="Rossini L."/>
            <person name="Jenkins J."/>
            <person name="Vendramin E."/>
            <person name="Meisel L.A."/>
            <person name="Decroocq V."/>
            <person name="Sosinski B."/>
            <person name="Prochnik S."/>
            <person name="Mitros T."/>
            <person name="Policriti A."/>
            <person name="Cipriani G."/>
            <person name="Dondini L."/>
            <person name="Ficklin S."/>
            <person name="Goodstein D.M."/>
            <person name="Xuan P."/>
            <person name="Del Fabbro C."/>
            <person name="Aramini V."/>
            <person name="Copetti D."/>
            <person name="Gonzalez S."/>
            <person name="Horner D.S."/>
            <person name="Falchi R."/>
            <person name="Lucas S."/>
            <person name="Mica E."/>
            <person name="Maldonado J."/>
            <person name="Lazzari B."/>
            <person name="Bielenberg D."/>
            <person name="Pirona R."/>
            <person name="Miculan M."/>
            <person name="Barakat A."/>
            <person name="Testolin R."/>
            <person name="Stella A."/>
            <person name="Tartarini S."/>
            <person name="Tonutti P."/>
            <person name="Arus P."/>
            <person name="Orellana A."/>
            <person name="Wells C."/>
            <person name="Main D."/>
            <person name="Vizzotto G."/>
            <person name="Silva H."/>
            <person name="Salamini F."/>
            <person name="Schmutz J."/>
            <person name="Morgante M."/>
            <person name="Rokhsar D.S."/>
        </authorList>
    </citation>
    <scope>NUCLEOTIDE SEQUENCE [LARGE SCALE GENOMIC DNA]</scope>
    <source>
        <strain evidence="3">cv. Nemared</strain>
    </source>
</reference>
<gene>
    <name evidence="2" type="ORF">PRUPE_6G191300</name>
</gene>
<proteinExistence type="predicted"/>
<protein>
    <recommendedName>
        <fullName evidence="1">RNase H type-1 domain-containing protein</fullName>
    </recommendedName>
</protein>
<evidence type="ECO:0000313" key="2">
    <source>
        <dbReference type="EMBL" id="ONI02329.1"/>
    </source>
</evidence>
<feature type="domain" description="RNase H type-1" evidence="1">
    <location>
        <begin position="43"/>
        <end position="109"/>
    </location>
</feature>
<sequence length="170" mass="19749">MWSRKIWFRPRIVRKTNVSHLKKKKKNHTRPLKFKNSQCGLFSFAIDASFSPLLVDYDSLNAIQLLLKEETCYAAEWVLVEEIRRLLVSTPSYSIRFAPRTTNGVADRLGLPTHHLGLKIVCVRIILIFLTFDSLVISDICGTFFSDILSLWVFLREVLTRPSYNDLIIY</sequence>
<evidence type="ECO:0000313" key="3">
    <source>
        <dbReference type="Proteomes" id="UP000006882"/>
    </source>
</evidence>
<organism evidence="2 3">
    <name type="scientific">Prunus persica</name>
    <name type="common">Peach</name>
    <name type="synonym">Amygdalus persica</name>
    <dbReference type="NCBI Taxonomy" id="3760"/>
    <lineage>
        <taxon>Eukaryota</taxon>
        <taxon>Viridiplantae</taxon>
        <taxon>Streptophyta</taxon>
        <taxon>Embryophyta</taxon>
        <taxon>Tracheophyta</taxon>
        <taxon>Spermatophyta</taxon>
        <taxon>Magnoliopsida</taxon>
        <taxon>eudicotyledons</taxon>
        <taxon>Gunneridae</taxon>
        <taxon>Pentapetalae</taxon>
        <taxon>rosids</taxon>
        <taxon>fabids</taxon>
        <taxon>Rosales</taxon>
        <taxon>Rosaceae</taxon>
        <taxon>Amygdaloideae</taxon>
        <taxon>Amygdaleae</taxon>
        <taxon>Prunus</taxon>
    </lineage>
</organism>
<dbReference type="Proteomes" id="UP000006882">
    <property type="component" value="Chromosome G6"/>
</dbReference>
<accession>A0A251NSN3</accession>